<organism evidence="1 2">
    <name type="scientific">Anaerocolumna cellulosilytica</name>
    <dbReference type="NCBI Taxonomy" id="433286"/>
    <lineage>
        <taxon>Bacteria</taxon>
        <taxon>Bacillati</taxon>
        <taxon>Bacillota</taxon>
        <taxon>Clostridia</taxon>
        <taxon>Lachnospirales</taxon>
        <taxon>Lachnospiraceae</taxon>
        <taxon>Anaerocolumna</taxon>
    </lineage>
</organism>
<evidence type="ECO:0000313" key="2">
    <source>
        <dbReference type="Proteomes" id="UP000515561"/>
    </source>
</evidence>
<accession>A0A6S6R5P9</accession>
<evidence type="ECO:0000313" key="1">
    <source>
        <dbReference type="EMBL" id="BCJ94762.1"/>
    </source>
</evidence>
<dbReference type="AlphaFoldDB" id="A0A6S6R5P9"/>
<dbReference type="EMBL" id="AP023367">
    <property type="protein sequence ID" value="BCJ94762.1"/>
    <property type="molecule type" value="Genomic_DNA"/>
</dbReference>
<dbReference type="RefSeq" id="WP_184089216.1">
    <property type="nucleotide sequence ID" value="NZ_AP023367.1"/>
</dbReference>
<sequence>MKDRKAISVITGISIMIIIYILLYVGIVVLLKQKINSTNLLAYFIFSLIVGVIAGLYIFFKLMPAFYCFIAGIIIGFYEMYRMFLNGMDGWADLTGFISMIVYIIFGFAIGIVAQLIRFFYNKSSQKRGIR</sequence>
<proteinExistence type="predicted"/>
<reference evidence="1 2" key="1">
    <citation type="journal article" date="2016" name="Int. J. Syst. Evol. Microbiol.">
        <title>Descriptions of Anaerotaenia torta gen. nov., sp. nov. and Anaerocolumna cellulosilytica gen. nov., sp. nov. isolated from a methanogenic reactor of cattle waste.</title>
        <authorList>
            <person name="Uek A."/>
            <person name="Ohtaki Y."/>
            <person name="Kaku N."/>
            <person name="Ueki K."/>
        </authorList>
    </citation>
    <scope>NUCLEOTIDE SEQUENCE [LARGE SCALE GENOMIC DNA]</scope>
    <source>
        <strain evidence="1 2">SN021</strain>
    </source>
</reference>
<name>A0A6S6R5P9_9FIRM</name>
<protein>
    <submittedName>
        <fullName evidence="1">Uncharacterized protein</fullName>
    </submittedName>
</protein>
<dbReference type="KEGG" id="acel:acsn021_23310"/>
<keyword evidence="2" id="KW-1185">Reference proteome</keyword>
<dbReference type="Proteomes" id="UP000515561">
    <property type="component" value="Chromosome"/>
</dbReference>
<gene>
    <name evidence="1" type="ORF">acsn021_23310</name>
</gene>